<feature type="transmembrane region" description="Helical" evidence="1">
    <location>
        <begin position="84"/>
        <end position="106"/>
    </location>
</feature>
<dbReference type="GO" id="GO:0009636">
    <property type="term" value="P:response to toxic substance"/>
    <property type="evidence" value="ECO:0007669"/>
    <property type="project" value="TreeGrafter"/>
</dbReference>
<gene>
    <name evidence="3" type="ordered locus">Deipe_1828</name>
</gene>
<reference evidence="4" key="1">
    <citation type="submission" date="2012-03" db="EMBL/GenBank/DDBJ databases">
        <title>Complete sequence of chromosome of Deinococcus peraridilitoris DSM 19664.</title>
        <authorList>
            <person name="Lucas S."/>
            <person name="Copeland A."/>
            <person name="Lapidus A."/>
            <person name="Glavina del Rio T."/>
            <person name="Dalin E."/>
            <person name="Tice H."/>
            <person name="Bruce D."/>
            <person name="Goodwin L."/>
            <person name="Pitluck S."/>
            <person name="Peters L."/>
            <person name="Mikhailova N."/>
            <person name="Lu M."/>
            <person name="Kyrpides N."/>
            <person name="Mavromatis K."/>
            <person name="Ivanova N."/>
            <person name="Brettin T."/>
            <person name="Detter J.C."/>
            <person name="Han C."/>
            <person name="Larimer F."/>
            <person name="Land M."/>
            <person name="Hauser L."/>
            <person name="Markowitz V."/>
            <person name="Cheng J.-F."/>
            <person name="Hugenholtz P."/>
            <person name="Woyke T."/>
            <person name="Wu D."/>
            <person name="Pukall R."/>
            <person name="Steenblock K."/>
            <person name="Brambilla E."/>
            <person name="Klenk H.-P."/>
            <person name="Eisen J.A."/>
        </authorList>
    </citation>
    <scope>NUCLEOTIDE SEQUENCE [LARGE SCALE GENOMIC DNA]</scope>
    <source>
        <strain evidence="4">DSM 19664 / LMG 22246 / CIP 109416 / KR-200</strain>
    </source>
</reference>
<protein>
    <recommendedName>
        <fullName evidence="2">DUF1648 domain-containing protein</fullName>
    </recommendedName>
</protein>
<dbReference type="eggNOG" id="COG5658">
    <property type="taxonomic scope" value="Bacteria"/>
</dbReference>
<dbReference type="AlphaFoldDB" id="L0A1L7"/>
<evidence type="ECO:0000256" key="1">
    <source>
        <dbReference type="SAM" id="Phobius"/>
    </source>
</evidence>
<dbReference type="PANTHER" id="PTHR37810:SF5">
    <property type="entry name" value="IMMUNITY PROTEIN SDPI"/>
    <property type="match status" value="1"/>
</dbReference>
<proteinExistence type="predicted"/>
<dbReference type="Pfam" id="PF07853">
    <property type="entry name" value="DUF1648"/>
    <property type="match status" value="1"/>
</dbReference>
<dbReference type="EMBL" id="CP003382">
    <property type="protein sequence ID" value="AFZ67344.1"/>
    <property type="molecule type" value="Genomic_DNA"/>
</dbReference>
<keyword evidence="1" id="KW-0812">Transmembrane</keyword>
<dbReference type="InterPro" id="IPR012867">
    <property type="entry name" value="DUF1648"/>
</dbReference>
<keyword evidence="4" id="KW-1185">Reference proteome</keyword>
<dbReference type="STRING" id="937777.Deipe_1828"/>
<dbReference type="KEGG" id="dpd:Deipe_1828"/>
<feature type="transmembrane region" description="Helical" evidence="1">
    <location>
        <begin position="12"/>
        <end position="29"/>
    </location>
</feature>
<organism evidence="3 4">
    <name type="scientific">Deinococcus peraridilitoris (strain DSM 19664 / LMG 22246 / CIP 109416 / KR-200)</name>
    <dbReference type="NCBI Taxonomy" id="937777"/>
    <lineage>
        <taxon>Bacteria</taxon>
        <taxon>Thermotogati</taxon>
        <taxon>Deinococcota</taxon>
        <taxon>Deinococci</taxon>
        <taxon>Deinococcales</taxon>
        <taxon>Deinococcaceae</taxon>
        <taxon>Deinococcus</taxon>
    </lineage>
</organism>
<feature type="transmembrane region" description="Helical" evidence="1">
    <location>
        <begin position="54"/>
        <end position="72"/>
    </location>
</feature>
<dbReference type="PATRIC" id="fig|937777.3.peg.1829"/>
<evidence type="ECO:0000259" key="2">
    <source>
        <dbReference type="Pfam" id="PF07853"/>
    </source>
</evidence>
<name>L0A1L7_DEIPD</name>
<feature type="transmembrane region" description="Helical" evidence="1">
    <location>
        <begin position="183"/>
        <end position="204"/>
    </location>
</feature>
<evidence type="ECO:0000313" key="4">
    <source>
        <dbReference type="Proteomes" id="UP000010467"/>
    </source>
</evidence>
<feature type="transmembrane region" description="Helical" evidence="1">
    <location>
        <begin position="159"/>
        <end position="177"/>
    </location>
</feature>
<keyword evidence="1" id="KW-0472">Membrane</keyword>
<dbReference type="Proteomes" id="UP000010467">
    <property type="component" value="Chromosome"/>
</dbReference>
<keyword evidence="1" id="KW-1133">Transmembrane helix</keyword>
<dbReference type="RefSeq" id="WP_015235649.1">
    <property type="nucleotide sequence ID" value="NC_019793.1"/>
</dbReference>
<dbReference type="OrthoDB" id="69861at2"/>
<feature type="transmembrane region" description="Helical" evidence="1">
    <location>
        <begin position="112"/>
        <end position="130"/>
    </location>
</feature>
<dbReference type="PANTHER" id="PTHR37810">
    <property type="entry name" value="IMMUNITY PROTEIN SDPI"/>
    <property type="match status" value="1"/>
</dbReference>
<sequence>MIRRNDLRKEWPTLLAFAVTFAASAYLWPRSPEVIPVHWGLNGEPDRFGSRAEGLLLLPGLLLGNALLMLAVERFSAHGARNATVLRTVRLVMGVTAALLTLRMVFDWEVPRTVIIAVGIIFALLGNVLGKAHPGGRFERVDTWTPERKRAWYATTKRSSVQLTFFGSALLFAGLLLPDVWLTPWVAPFGLLGGLLIMMIRLGLDMSSWRSGKNSTTGSHGPR</sequence>
<feature type="domain" description="DUF1648" evidence="2">
    <location>
        <begin position="17"/>
        <end position="62"/>
    </location>
</feature>
<accession>L0A1L7</accession>
<evidence type="ECO:0000313" key="3">
    <source>
        <dbReference type="EMBL" id="AFZ67344.1"/>
    </source>
</evidence>
<dbReference type="HOGENOM" id="CLU_1238556_0_0_0"/>